<protein>
    <submittedName>
        <fullName evidence="2">DegT/DnrJ/EryC1/StrS family aminotransferase</fullName>
    </submittedName>
</protein>
<name>A0ABV7KXX3_9PROT</name>
<dbReference type="InterPro" id="IPR015424">
    <property type="entry name" value="PyrdxlP-dep_Trfase"/>
</dbReference>
<dbReference type="GO" id="GO:0008483">
    <property type="term" value="F:transaminase activity"/>
    <property type="evidence" value="ECO:0007669"/>
    <property type="project" value="UniProtKB-KW"/>
</dbReference>
<dbReference type="InterPro" id="IPR000653">
    <property type="entry name" value="DegT/StrS_aminotransferase"/>
</dbReference>
<dbReference type="CDD" id="cd00616">
    <property type="entry name" value="AHBA_syn"/>
    <property type="match status" value="1"/>
</dbReference>
<dbReference type="PANTHER" id="PTHR30244">
    <property type="entry name" value="TRANSAMINASE"/>
    <property type="match status" value="1"/>
</dbReference>
<dbReference type="RefSeq" id="WP_379899422.1">
    <property type="nucleotide sequence ID" value="NZ_JBHRTR010000020.1"/>
</dbReference>
<evidence type="ECO:0000313" key="3">
    <source>
        <dbReference type="Proteomes" id="UP001595528"/>
    </source>
</evidence>
<dbReference type="PIRSF" id="PIRSF000390">
    <property type="entry name" value="PLP_StrS"/>
    <property type="match status" value="1"/>
</dbReference>
<keyword evidence="3" id="KW-1185">Reference proteome</keyword>
<keyword evidence="2" id="KW-0032">Aminotransferase</keyword>
<gene>
    <name evidence="2" type="ORF">ACFOGJ_08475</name>
</gene>
<dbReference type="InterPro" id="IPR015422">
    <property type="entry name" value="PyrdxlP-dep_Trfase_small"/>
</dbReference>
<dbReference type="EMBL" id="JBHRTR010000020">
    <property type="protein sequence ID" value="MFC3227260.1"/>
    <property type="molecule type" value="Genomic_DNA"/>
</dbReference>
<accession>A0ABV7KXX3</accession>
<evidence type="ECO:0000256" key="1">
    <source>
        <dbReference type="RuleBase" id="RU004508"/>
    </source>
</evidence>
<dbReference type="Proteomes" id="UP001595528">
    <property type="component" value="Unassembled WGS sequence"/>
</dbReference>
<sequence>MSGTVPEIPFLDLAAQAAEEGEALQAALARGVMDGGWVGGPLVAELEAALAAALGTPHVVAVSSGTDALMLGMVAAGIAPGDEVITPPNSFVASTAAIRHIGAVPVFADVADDINIDPDAVARAIGPRTRAIMPVHLGGRVCDMDRIGEIAQAHGLLVIEDAAQAFGSKFQDRAAGTFGTVGCFSTHPAKNLNGVGDGGFVATADAAIADRIRRLRSHGTTPSGVVEFGFVSRLDNVQAAVLLMRLQRLPSVEARRRRNADLYLRLLQDSPVRAVPERQHEYNTWSTFRVEAPDRDRLAAHLRQAGIQTAMHYPVPIHLQPAAAGLGYKAGDFPETERQAAHTLSLPVHQSLGAEAVARVAEAIGSFYRQG</sequence>
<dbReference type="PANTHER" id="PTHR30244:SF42">
    <property type="entry name" value="UDP-2-ACETAMIDO-2-DEOXY-3-OXO-D-GLUCURONATE AMINOTRANSFERASE"/>
    <property type="match status" value="1"/>
</dbReference>
<proteinExistence type="inferred from homology"/>
<keyword evidence="2" id="KW-0808">Transferase</keyword>
<keyword evidence="1" id="KW-0663">Pyridoxal phosphate</keyword>
<reference evidence="3" key="1">
    <citation type="journal article" date="2019" name="Int. J. Syst. Evol. Microbiol.">
        <title>The Global Catalogue of Microorganisms (GCM) 10K type strain sequencing project: providing services to taxonomists for standard genome sequencing and annotation.</title>
        <authorList>
            <consortium name="The Broad Institute Genomics Platform"/>
            <consortium name="The Broad Institute Genome Sequencing Center for Infectious Disease"/>
            <person name="Wu L."/>
            <person name="Ma J."/>
        </authorList>
    </citation>
    <scope>NUCLEOTIDE SEQUENCE [LARGE SCALE GENOMIC DNA]</scope>
    <source>
        <strain evidence="3">KCTC 42964</strain>
    </source>
</reference>
<organism evidence="2 3">
    <name type="scientific">Marinibaculum pumilum</name>
    <dbReference type="NCBI Taxonomy" id="1766165"/>
    <lineage>
        <taxon>Bacteria</taxon>
        <taxon>Pseudomonadati</taxon>
        <taxon>Pseudomonadota</taxon>
        <taxon>Alphaproteobacteria</taxon>
        <taxon>Rhodospirillales</taxon>
        <taxon>Rhodospirillaceae</taxon>
        <taxon>Marinibaculum</taxon>
    </lineage>
</organism>
<dbReference type="Pfam" id="PF01041">
    <property type="entry name" value="DegT_DnrJ_EryC1"/>
    <property type="match status" value="1"/>
</dbReference>
<dbReference type="Gene3D" id="3.40.640.10">
    <property type="entry name" value="Type I PLP-dependent aspartate aminotransferase-like (Major domain)"/>
    <property type="match status" value="1"/>
</dbReference>
<evidence type="ECO:0000313" key="2">
    <source>
        <dbReference type="EMBL" id="MFC3227260.1"/>
    </source>
</evidence>
<dbReference type="InterPro" id="IPR015421">
    <property type="entry name" value="PyrdxlP-dep_Trfase_major"/>
</dbReference>
<dbReference type="Gene3D" id="3.90.1150.10">
    <property type="entry name" value="Aspartate Aminotransferase, domain 1"/>
    <property type="match status" value="1"/>
</dbReference>
<comment type="caution">
    <text evidence="2">The sequence shown here is derived from an EMBL/GenBank/DDBJ whole genome shotgun (WGS) entry which is preliminary data.</text>
</comment>
<comment type="similarity">
    <text evidence="1">Belongs to the DegT/DnrJ/EryC1 family.</text>
</comment>
<dbReference type="SUPFAM" id="SSF53383">
    <property type="entry name" value="PLP-dependent transferases"/>
    <property type="match status" value="1"/>
</dbReference>